<sequence length="95" mass="11053">MLSDNRSPGSMTQSNYNTLKFLLNNKCKIDDGFKTMVATDYRKVHALYKTIYCIFCGHGFNIYQENLPINASKKWILCPNCNSEKHYEFKSIVED</sequence>
<reference evidence="1 2" key="1">
    <citation type="journal article" date="2020" name="Nature">
        <title>Isolation of an archaeon at the prokaryote-eukaryote interface.</title>
        <authorList>
            <person name="Imachi H."/>
            <person name="Nobu M.K."/>
            <person name="Nakahara N."/>
            <person name="Morono Y."/>
            <person name="Ogawara M."/>
            <person name="Takaki Y."/>
            <person name="Takano Y."/>
            <person name="Uematsu K."/>
            <person name="Ikuta T."/>
            <person name="Ito M."/>
            <person name="Matsui Y."/>
            <person name="Miyazaki M."/>
            <person name="Murata K."/>
            <person name="Saito Y."/>
            <person name="Sakai S."/>
            <person name="Song C."/>
            <person name="Tasumi E."/>
            <person name="Yamanaka Y."/>
            <person name="Yamaguchi T."/>
            <person name="Kamagata Y."/>
            <person name="Tamaki H."/>
            <person name="Takai K."/>
        </authorList>
    </citation>
    <scope>NUCLEOTIDE SEQUENCE [LARGE SCALE GENOMIC DNA]</scope>
    <source>
        <strain evidence="1 2">MK-D1</strain>
    </source>
</reference>
<dbReference type="AlphaFoldDB" id="A0A5B9DCH6"/>
<proteinExistence type="predicted"/>
<dbReference type="EMBL" id="CP042905">
    <property type="protein sequence ID" value="QEE16812.2"/>
    <property type="molecule type" value="Genomic_DNA"/>
</dbReference>
<accession>A0A5B9DCH6</accession>
<dbReference type="KEGG" id="psyt:DSAG12_02642"/>
<evidence type="ECO:0000313" key="1">
    <source>
        <dbReference type="EMBL" id="QEE16812.2"/>
    </source>
</evidence>
<gene>
    <name evidence="1" type="ORF">DSAG12_02642</name>
</gene>
<dbReference type="Proteomes" id="UP000321408">
    <property type="component" value="Chromosome"/>
</dbReference>
<organism evidence="1 2">
    <name type="scientific">Promethearchaeum syntrophicum</name>
    <dbReference type="NCBI Taxonomy" id="2594042"/>
    <lineage>
        <taxon>Archaea</taxon>
        <taxon>Promethearchaeati</taxon>
        <taxon>Promethearchaeota</taxon>
        <taxon>Promethearchaeia</taxon>
        <taxon>Promethearchaeales</taxon>
        <taxon>Promethearchaeaceae</taxon>
        <taxon>Promethearchaeum</taxon>
    </lineage>
</organism>
<protein>
    <submittedName>
        <fullName evidence="1">Uncharacterized protein</fullName>
    </submittedName>
</protein>
<keyword evidence="2" id="KW-1185">Reference proteome</keyword>
<name>A0A5B9DCH6_9ARCH</name>
<evidence type="ECO:0000313" key="2">
    <source>
        <dbReference type="Proteomes" id="UP000321408"/>
    </source>
</evidence>
<reference evidence="1 2" key="2">
    <citation type="journal article" date="2024" name="Int. J. Syst. Evol. Microbiol.">
        <title>Promethearchaeum syntrophicum gen. nov., sp. nov., an anaerobic, obligately syntrophic archaeon, the first isolate of the lineage 'Asgard' archaea, and proposal of the new archaeal phylum Promethearchaeota phyl. nov. and kingdom Promethearchaeati regn. nov.</title>
        <authorList>
            <person name="Imachi H."/>
            <person name="Nobu M.K."/>
            <person name="Kato S."/>
            <person name="Takaki Y."/>
            <person name="Miyazaki M."/>
            <person name="Miyata M."/>
            <person name="Ogawara M."/>
            <person name="Saito Y."/>
            <person name="Sakai S."/>
            <person name="Tahara Y.O."/>
            <person name="Takano Y."/>
            <person name="Tasumi E."/>
            <person name="Uematsu K."/>
            <person name="Yoshimura T."/>
            <person name="Itoh T."/>
            <person name="Ohkuma M."/>
            <person name="Takai K."/>
        </authorList>
    </citation>
    <scope>NUCLEOTIDE SEQUENCE [LARGE SCALE GENOMIC DNA]</scope>
    <source>
        <strain evidence="1 2">MK-D1</strain>
    </source>
</reference>